<name>A0AAW5SL91_MYCNV</name>
<dbReference type="InterPro" id="IPR050109">
    <property type="entry name" value="HTH-type_TetR-like_transc_reg"/>
</dbReference>
<dbReference type="PANTHER" id="PTHR30055">
    <property type="entry name" value="HTH-TYPE TRANSCRIPTIONAL REGULATOR RUTR"/>
    <property type="match status" value="1"/>
</dbReference>
<feature type="DNA-binding region" description="H-T-H motif" evidence="4">
    <location>
        <begin position="46"/>
        <end position="65"/>
    </location>
</feature>
<feature type="region of interest" description="Disordered" evidence="5">
    <location>
        <begin position="1"/>
        <end position="23"/>
    </location>
</feature>
<dbReference type="InterPro" id="IPR011075">
    <property type="entry name" value="TetR_C"/>
</dbReference>
<reference evidence="7" key="2">
    <citation type="journal article" date="2022" name="BMC Genomics">
        <title>Comparative genome analysis of mycobacteria focusing on tRNA and non-coding RNA.</title>
        <authorList>
            <person name="Behra P.R.K."/>
            <person name="Pettersson B.M.F."/>
            <person name="Ramesh M."/>
            <person name="Das S."/>
            <person name="Dasgupta S."/>
            <person name="Kirsebom L.A."/>
        </authorList>
    </citation>
    <scope>NUCLEOTIDE SEQUENCE</scope>
    <source>
        <strain evidence="7">DSM 44203</strain>
    </source>
</reference>
<dbReference type="PANTHER" id="PTHR30055:SF234">
    <property type="entry name" value="HTH-TYPE TRANSCRIPTIONAL REGULATOR BETI"/>
    <property type="match status" value="1"/>
</dbReference>
<protein>
    <submittedName>
        <fullName evidence="7">TetR/AcrR family transcriptional regulator</fullName>
    </submittedName>
</protein>
<evidence type="ECO:0000256" key="5">
    <source>
        <dbReference type="SAM" id="MobiDB-lite"/>
    </source>
</evidence>
<evidence type="ECO:0000256" key="2">
    <source>
        <dbReference type="ARBA" id="ARBA00023125"/>
    </source>
</evidence>
<dbReference type="InterPro" id="IPR036271">
    <property type="entry name" value="Tet_transcr_reg_TetR-rel_C_sf"/>
</dbReference>
<evidence type="ECO:0000313" key="8">
    <source>
        <dbReference type="Proteomes" id="UP001207528"/>
    </source>
</evidence>
<feature type="domain" description="HTH tetR-type" evidence="6">
    <location>
        <begin position="23"/>
        <end position="83"/>
    </location>
</feature>
<dbReference type="AlphaFoldDB" id="A0AAW5SL91"/>
<organism evidence="7 8">
    <name type="scientific">Mycolicibacterium novocastrense</name>
    <name type="common">Mycobacterium novocastrense</name>
    <dbReference type="NCBI Taxonomy" id="59813"/>
    <lineage>
        <taxon>Bacteria</taxon>
        <taxon>Bacillati</taxon>
        <taxon>Actinomycetota</taxon>
        <taxon>Actinomycetes</taxon>
        <taxon>Mycobacteriales</taxon>
        <taxon>Mycobacteriaceae</taxon>
        <taxon>Mycolicibacterium</taxon>
    </lineage>
</organism>
<evidence type="ECO:0000313" key="7">
    <source>
        <dbReference type="EMBL" id="MCV7023902.1"/>
    </source>
</evidence>
<dbReference type="Proteomes" id="UP001207528">
    <property type="component" value="Unassembled WGS sequence"/>
</dbReference>
<reference evidence="7" key="1">
    <citation type="submission" date="2020-07" db="EMBL/GenBank/DDBJ databases">
        <authorList>
            <person name="Pettersson B.M.F."/>
            <person name="Behra P.R.K."/>
            <person name="Ramesh M."/>
            <person name="Das S."/>
            <person name="Dasgupta S."/>
            <person name="Kirsebom L.A."/>
        </authorList>
    </citation>
    <scope>NUCLEOTIDE SEQUENCE</scope>
    <source>
        <strain evidence="7">DSM 44203</strain>
    </source>
</reference>
<dbReference type="PROSITE" id="PS50977">
    <property type="entry name" value="HTH_TETR_2"/>
    <property type="match status" value="1"/>
</dbReference>
<evidence type="ECO:0000256" key="4">
    <source>
        <dbReference type="PROSITE-ProRule" id="PRU00335"/>
    </source>
</evidence>
<keyword evidence="1" id="KW-0805">Transcription regulation</keyword>
<dbReference type="PRINTS" id="PR00455">
    <property type="entry name" value="HTHTETR"/>
</dbReference>
<accession>A0AAW5SL91</accession>
<keyword evidence="2 4" id="KW-0238">DNA-binding</keyword>
<evidence type="ECO:0000256" key="3">
    <source>
        <dbReference type="ARBA" id="ARBA00023163"/>
    </source>
</evidence>
<proteinExistence type="predicted"/>
<sequence>MVDETEPALGPRGRGRPVGSDSAETRAGILRAARAVINERGYEAATFKAIAVRAGISRPTMHYYFATKEDLYDCLQREAYAAVSASIEAASQRNTLLEQLTAFVAAAGELDPSDGSMMRFVIASRLEQHRHPGLRGSVTPVAEAVADFYTWMVDEAIRRGEIPEDVDARAVVNMLSAMFWGMGFFGRFVHGSEPAIAVAKQLNRLLRRGLLQSSERLAV</sequence>
<evidence type="ECO:0000256" key="1">
    <source>
        <dbReference type="ARBA" id="ARBA00023015"/>
    </source>
</evidence>
<dbReference type="GO" id="GO:0000976">
    <property type="term" value="F:transcription cis-regulatory region binding"/>
    <property type="evidence" value="ECO:0007669"/>
    <property type="project" value="TreeGrafter"/>
</dbReference>
<dbReference type="Pfam" id="PF16859">
    <property type="entry name" value="TetR_C_11"/>
    <property type="match status" value="1"/>
</dbReference>
<dbReference type="Gene3D" id="1.10.10.60">
    <property type="entry name" value="Homeodomain-like"/>
    <property type="match status" value="1"/>
</dbReference>
<comment type="caution">
    <text evidence="7">The sequence shown here is derived from an EMBL/GenBank/DDBJ whole genome shotgun (WGS) entry which is preliminary data.</text>
</comment>
<gene>
    <name evidence="7" type="ORF">H7I77_11170</name>
</gene>
<dbReference type="InterPro" id="IPR001647">
    <property type="entry name" value="HTH_TetR"/>
</dbReference>
<dbReference type="SUPFAM" id="SSF48498">
    <property type="entry name" value="Tetracyclin repressor-like, C-terminal domain"/>
    <property type="match status" value="1"/>
</dbReference>
<dbReference type="RefSeq" id="WP_067389834.1">
    <property type="nucleotide sequence ID" value="NZ_BCTA01000036.1"/>
</dbReference>
<dbReference type="GO" id="GO:0003700">
    <property type="term" value="F:DNA-binding transcription factor activity"/>
    <property type="evidence" value="ECO:0007669"/>
    <property type="project" value="TreeGrafter"/>
</dbReference>
<dbReference type="Gene3D" id="1.10.357.10">
    <property type="entry name" value="Tetracycline Repressor, domain 2"/>
    <property type="match status" value="1"/>
</dbReference>
<dbReference type="InterPro" id="IPR009057">
    <property type="entry name" value="Homeodomain-like_sf"/>
</dbReference>
<evidence type="ECO:0000259" key="6">
    <source>
        <dbReference type="PROSITE" id="PS50977"/>
    </source>
</evidence>
<keyword evidence="3" id="KW-0804">Transcription</keyword>
<dbReference type="Pfam" id="PF00440">
    <property type="entry name" value="TetR_N"/>
    <property type="match status" value="1"/>
</dbReference>
<dbReference type="EMBL" id="JACKTI010000035">
    <property type="protein sequence ID" value="MCV7023902.1"/>
    <property type="molecule type" value="Genomic_DNA"/>
</dbReference>
<dbReference type="SUPFAM" id="SSF46689">
    <property type="entry name" value="Homeodomain-like"/>
    <property type="match status" value="1"/>
</dbReference>